<dbReference type="STRING" id="700015.Corgl_0641"/>
<dbReference type="Proteomes" id="UP000006851">
    <property type="component" value="Chromosome"/>
</dbReference>
<evidence type="ECO:0000313" key="2">
    <source>
        <dbReference type="EMBL" id="AEB06755.1"/>
    </source>
</evidence>
<organism evidence="2 3">
    <name type="scientific">Coriobacterium glomerans (strain ATCC 49209 / DSM 20642 / JCM 10262 / PW2)</name>
    <dbReference type="NCBI Taxonomy" id="700015"/>
    <lineage>
        <taxon>Bacteria</taxon>
        <taxon>Bacillati</taxon>
        <taxon>Actinomycetota</taxon>
        <taxon>Coriobacteriia</taxon>
        <taxon>Coriobacteriales</taxon>
        <taxon>Coriobacteriaceae</taxon>
        <taxon>Coriobacterium</taxon>
    </lineage>
</organism>
<dbReference type="KEGG" id="cgo:Corgl_0641"/>
<protein>
    <submittedName>
        <fullName evidence="2">Uncharacterized protein</fullName>
    </submittedName>
</protein>
<gene>
    <name evidence="2" type="ordered locus">Corgl_0641</name>
</gene>
<reference evidence="3" key="1">
    <citation type="journal article" date="2013" name="Stand. Genomic Sci.">
        <title>Complete genome sequence of Coriobacterium glomerans type strain (PW2(T)) from the midgut of Pyrrhocoris apterus L. (red soldier bug).</title>
        <authorList>
            <person name="Stackebrandt E."/>
            <person name="Zeytun A."/>
            <person name="Lapidus A."/>
            <person name="Nolan M."/>
            <person name="Lucas S."/>
            <person name="Hammon N."/>
            <person name="Deshpande S."/>
            <person name="Cheng J.F."/>
            <person name="Tapia R."/>
            <person name="Goodwin L.A."/>
            <person name="Pitluck S."/>
            <person name="Liolios K."/>
            <person name="Pagani I."/>
            <person name="Ivanova N."/>
            <person name="Mavromatis K."/>
            <person name="Mikhailova N."/>
            <person name="Huntemann M."/>
            <person name="Pati A."/>
            <person name="Chen A."/>
            <person name="Palaniappan K."/>
            <person name="Chang Y.J."/>
            <person name="Land M."/>
            <person name="Hauser L."/>
            <person name="Rohde M."/>
            <person name="Pukall R."/>
            <person name="Goker M."/>
            <person name="Detter J.C."/>
            <person name="Woyke T."/>
            <person name="Bristow J."/>
            <person name="Eisen J.A."/>
            <person name="Markowitz V."/>
            <person name="Hugenholtz P."/>
            <person name="Kyrpides N.C."/>
            <person name="Klenk H.P."/>
        </authorList>
    </citation>
    <scope>NUCLEOTIDE SEQUENCE</scope>
    <source>
        <strain evidence="3">ATCC 49209 / DSM 20642 / JCM 10262 / PW2</strain>
    </source>
</reference>
<dbReference type="HOGENOM" id="CLU_1728308_0_0_11"/>
<keyword evidence="1" id="KW-0472">Membrane</keyword>
<dbReference type="EMBL" id="CP002628">
    <property type="protein sequence ID" value="AEB06755.1"/>
    <property type="molecule type" value="Genomic_DNA"/>
</dbReference>
<proteinExistence type="predicted"/>
<feature type="transmembrane region" description="Helical" evidence="1">
    <location>
        <begin position="70"/>
        <end position="92"/>
    </location>
</feature>
<keyword evidence="1" id="KW-1133">Transmembrane helix</keyword>
<sequence length="151" mass="16273">MLPRRFRVLKAIVRGLRMKSYKRIGRAVLILFCWAYSCIGAPLAGSSVMERVLATDGWTTVPGYPDSPAVLAAILTGSLISCILLVMLVIRLPATIESASCMGITILTAGLMFIFGFAGHPLGVISAAPILIALIVLQVRRASRSRLDAFR</sequence>
<dbReference type="AlphaFoldDB" id="F2NBL9"/>
<keyword evidence="3" id="KW-1185">Reference proteome</keyword>
<evidence type="ECO:0000313" key="3">
    <source>
        <dbReference type="Proteomes" id="UP000006851"/>
    </source>
</evidence>
<accession>F2NBL9</accession>
<evidence type="ECO:0000256" key="1">
    <source>
        <dbReference type="SAM" id="Phobius"/>
    </source>
</evidence>
<keyword evidence="1" id="KW-0812">Transmembrane</keyword>
<feature type="transmembrane region" description="Helical" evidence="1">
    <location>
        <begin position="99"/>
        <end position="118"/>
    </location>
</feature>
<feature type="transmembrane region" description="Helical" evidence="1">
    <location>
        <begin position="124"/>
        <end position="142"/>
    </location>
</feature>
<name>F2NBL9_CORGP</name>